<name>A0ABY7YWC5_9HYPH</name>
<dbReference type="CDD" id="cd08054">
    <property type="entry name" value="gp6"/>
    <property type="match status" value="1"/>
</dbReference>
<dbReference type="InterPro" id="IPR021146">
    <property type="entry name" value="Phage_gp6-like_head-tail"/>
</dbReference>
<dbReference type="Gene3D" id="1.10.3230.30">
    <property type="entry name" value="Phage gp6-like head-tail connector protein"/>
    <property type="match status" value="1"/>
</dbReference>
<organism evidence="1 2">
    <name type="scientific">Devosia rhodophyticola</name>
    <dbReference type="NCBI Taxonomy" id="3026423"/>
    <lineage>
        <taxon>Bacteria</taxon>
        <taxon>Pseudomonadati</taxon>
        <taxon>Pseudomonadota</taxon>
        <taxon>Alphaproteobacteria</taxon>
        <taxon>Hyphomicrobiales</taxon>
        <taxon>Devosiaceae</taxon>
        <taxon>Devosia</taxon>
    </lineage>
</organism>
<proteinExistence type="predicted"/>
<dbReference type="RefSeq" id="WP_282211142.1">
    <property type="nucleotide sequence ID" value="NZ_CP118247.1"/>
</dbReference>
<dbReference type="NCBIfam" id="TIGR01560">
    <property type="entry name" value="put_DNA_pack"/>
    <property type="match status" value="1"/>
</dbReference>
<dbReference type="Proteomes" id="UP001222118">
    <property type="component" value="Chromosome"/>
</dbReference>
<gene>
    <name evidence="1" type="ORF">PSQ90_15365</name>
</gene>
<evidence type="ECO:0000313" key="1">
    <source>
        <dbReference type="EMBL" id="WDR05624.1"/>
    </source>
</evidence>
<dbReference type="Pfam" id="PF05135">
    <property type="entry name" value="Phage_connect_1"/>
    <property type="match status" value="1"/>
</dbReference>
<keyword evidence="2" id="KW-1185">Reference proteome</keyword>
<sequence length="97" mass="10469">MTALADLKNQLSMTADDDVDDDFIAAKIAAAETYTTAMIGAETPVAYDEASADLRQAILMLAAHWFENREASTIGTSAAIVPMGYADLVATHRKWVF</sequence>
<protein>
    <submittedName>
        <fullName evidence="1">Head-tail connector protein</fullName>
    </submittedName>
</protein>
<dbReference type="InterPro" id="IPR006450">
    <property type="entry name" value="Phage_HK97_gp6-like"/>
</dbReference>
<dbReference type="EMBL" id="CP118247">
    <property type="protein sequence ID" value="WDR05624.1"/>
    <property type="molecule type" value="Genomic_DNA"/>
</dbReference>
<reference evidence="1 2" key="1">
    <citation type="submission" date="2023-02" db="EMBL/GenBank/DDBJ databases">
        <title>Devosia chondri sp. nov., isolated from the phycosphere of marine algae.</title>
        <authorList>
            <person name="Kim J.M."/>
            <person name="Lee J.K."/>
            <person name="Choi B.J."/>
            <person name="Bayburt H."/>
            <person name="Jeon C.O."/>
        </authorList>
    </citation>
    <scope>NUCLEOTIDE SEQUENCE [LARGE SCALE GENOMIC DNA]</scope>
    <source>
        <strain evidence="1 2">G2-5</strain>
    </source>
</reference>
<evidence type="ECO:0000313" key="2">
    <source>
        <dbReference type="Proteomes" id="UP001222118"/>
    </source>
</evidence>
<accession>A0ABY7YWC5</accession>